<accession>A0A420HQ30</accession>
<evidence type="ECO:0000313" key="1">
    <source>
        <dbReference type="EMBL" id="RKF59538.1"/>
    </source>
</evidence>
<organism evidence="1 2">
    <name type="scientific">Erysiphe neolycopersici</name>
    <dbReference type="NCBI Taxonomy" id="212602"/>
    <lineage>
        <taxon>Eukaryota</taxon>
        <taxon>Fungi</taxon>
        <taxon>Dikarya</taxon>
        <taxon>Ascomycota</taxon>
        <taxon>Pezizomycotina</taxon>
        <taxon>Leotiomycetes</taxon>
        <taxon>Erysiphales</taxon>
        <taxon>Erysiphaceae</taxon>
        <taxon>Erysiphe</taxon>
    </lineage>
</organism>
<dbReference type="AlphaFoldDB" id="A0A420HQ30"/>
<protein>
    <submittedName>
        <fullName evidence="1">Uncharacterized protein</fullName>
    </submittedName>
</protein>
<name>A0A420HQ30_9PEZI</name>
<comment type="caution">
    <text evidence="1">The sequence shown here is derived from an EMBL/GenBank/DDBJ whole genome shotgun (WGS) entry which is preliminary data.</text>
</comment>
<dbReference type="EMBL" id="MCFK01005944">
    <property type="protein sequence ID" value="RKF59538.1"/>
    <property type="molecule type" value="Genomic_DNA"/>
</dbReference>
<evidence type="ECO:0000313" key="2">
    <source>
        <dbReference type="Proteomes" id="UP000286134"/>
    </source>
</evidence>
<proteinExistence type="predicted"/>
<dbReference type="Proteomes" id="UP000286134">
    <property type="component" value="Unassembled WGS sequence"/>
</dbReference>
<sequence>MVTYEVYSEEEMNEFIRRHKNIIVCVYYTTMSDSSNAIFETLSEKYPQFMFIEIHASGLRNMSPHGTEPECSVYVAGSFITDNLRLDYLENRIRYLLSCKLDGSNFVDC</sequence>
<reference evidence="1 2" key="1">
    <citation type="journal article" date="2018" name="BMC Genomics">
        <title>Comparative genome analyses reveal sequence features reflecting distinct modes of host-adaptation between dicot and monocot powdery mildew.</title>
        <authorList>
            <person name="Wu Y."/>
            <person name="Ma X."/>
            <person name="Pan Z."/>
            <person name="Kale S.D."/>
            <person name="Song Y."/>
            <person name="King H."/>
            <person name="Zhang Q."/>
            <person name="Presley C."/>
            <person name="Deng X."/>
            <person name="Wei C.I."/>
            <person name="Xiao S."/>
        </authorList>
    </citation>
    <scope>NUCLEOTIDE SEQUENCE [LARGE SCALE GENOMIC DNA]</scope>
    <source>
        <strain evidence="1">UMSG2</strain>
    </source>
</reference>
<keyword evidence="2" id="KW-1185">Reference proteome</keyword>
<gene>
    <name evidence="1" type="ORF">OnM2_059074</name>
</gene>